<sequence>MSKKVYANGNSIACKAGDAKVVAAFPDVCMSPPAPPTGPFPVPYAATSFSKDLKKGSKHVLIAGKPIALAGQSFYKTSPLGNEAATKNFGASVLTHQVTGASYFSGHSFDVKVEGKHVCRHIDLMTSNHGSYPGNTVPMPNMEDMTILAQQRIAKGQCACCGGMKHSDDTGKPMGRDDWYNDNINKQALERQTNSGLSDHQRRQWAKGQKQKYRSLIAQAKARPGCTCAQPTRVLPEPPCDVFYGRSPPGPSRTSRATKIKKSWDEYRRDYQKKAKIPSARRVIRTLSVEFHRAPTQAEILRERRVNHLTPKAAGGCPTGDISKPDNGNLQANYLLCPACRMIDEGFGEFQN</sequence>
<reference evidence="1 2" key="1">
    <citation type="submission" date="2018-03" db="EMBL/GenBank/DDBJ databases">
        <title>Draft Genome Sequences of the Obligatory Marine Myxobacteria Enhygromyxa salina SWB007.</title>
        <authorList>
            <person name="Poehlein A."/>
            <person name="Moghaddam J.A."/>
            <person name="Harms H."/>
            <person name="Alanjari M."/>
            <person name="Koenig G.M."/>
            <person name="Daniel R."/>
            <person name="Schaeberle T.F."/>
        </authorList>
    </citation>
    <scope>NUCLEOTIDE SEQUENCE [LARGE SCALE GENOMIC DNA]</scope>
    <source>
        <strain evidence="1 2">SWB007</strain>
    </source>
</reference>
<dbReference type="AlphaFoldDB" id="A0A2S9Y0D0"/>
<organism evidence="1 2">
    <name type="scientific">Enhygromyxa salina</name>
    <dbReference type="NCBI Taxonomy" id="215803"/>
    <lineage>
        <taxon>Bacteria</taxon>
        <taxon>Pseudomonadati</taxon>
        <taxon>Myxococcota</taxon>
        <taxon>Polyangia</taxon>
        <taxon>Nannocystales</taxon>
        <taxon>Nannocystaceae</taxon>
        <taxon>Enhygromyxa</taxon>
    </lineage>
</organism>
<name>A0A2S9Y0D0_9BACT</name>
<dbReference type="Proteomes" id="UP000238823">
    <property type="component" value="Unassembled WGS sequence"/>
</dbReference>
<dbReference type="RefSeq" id="WP_106093340.1">
    <property type="nucleotide sequence ID" value="NZ_PVNL01000124.1"/>
</dbReference>
<evidence type="ECO:0000313" key="1">
    <source>
        <dbReference type="EMBL" id="PRP98565.1"/>
    </source>
</evidence>
<accession>A0A2S9Y0D0</accession>
<proteinExistence type="predicted"/>
<dbReference type="EMBL" id="PVNL01000124">
    <property type="protein sequence ID" value="PRP98565.1"/>
    <property type="molecule type" value="Genomic_DNA"/>
</dbReference>
<dbReference type="OrthoDB" id="8073614at2"/>
<comment type="caution">
    <text evidence="1">The sequence shown here is derived from an EMBL/GenBank/DDBJ whole genome shotgun (WGS) entry which is preliminary data.</text>
</comment>
<gene>
    <name evidence="1" type="ORF">ENSA7_65080</name>
</gene>
<evidence type="ECO:0000313" key="2">
    <source>
        <dbReference type="Proteomes" id="UP000238823"/>
    </source>
</evidence>
<dbReference type="Pfam" id="PF13665">
    <property type="entry name" value="Tox-PAAR-like"/>
    <property type="match status" value="1"/>
</dbReference>
<protein>
    <submittedName>
        <fullName evidence="1">Uncharacterized protein</fullName>
    </submittedName>
</protein>